<protein>
    <submittedName>
        <fullName evidence="4">Peptidase M1-like protein</fullName>
    </submittedName>
</protein>
<evidence type="ECO:0000259" key="3">
    <source>
        <dbReference type="Pfam" id="PF01433"/>
    </source>
</evidence>
<sequence>MRNSSMKYSIQLVICIIFCTLCLSTQAQLMKAKELFSKADSLRGMLTPLRTCYDIQYYHLDVKVDIENRYISGSNLFKFVAVDNFDRLQFDLFENLSVDSITFHGNKLPFERSYHAVFVDFPSTIEKGKIDSFTVYYAGHPVAATRAPWDGGFDWKTDSQGKPWVATACQGLGASVWWPNKDHQSDEVDSMLVSVSVPNGLMNISNGRLQKVEQLTNGYTRYDWKVRNPINNYNIALNIGDYTHVSELYAGEKGPLTIDYYVLKENVAKIPHLKKNAKQTLDAFEHWFGPYPFYEDGYKLVETAHLGMEHQSAVAYGNKFQNGYLGRDASGTGWGLKWDFIVVHETGHEWFGNNITSQDLADMWIHESFTNYSEALFIDYHYGKEASLAYVHGNRQGVLNDKPLQGPYHVNKEGSGDMYAKGGVLMNMIRRIIDDDEQWRRILRGLNETFYHKTVNYHDIVNYLHQASGIDFGTVFEQYVQRKSLPVLEIRKTADEQLQCRWITETPNFKMPMHIGVAGTPQKKFEVTSQFQTLPLKISNLNDLRIDTFNYYIGVLMQ</sequence>
<dbReference type="CDD" id="cd09603">
    <property type="entry name" value="M1_APN_like"/>
    <property type="match status" value="1"/>
</dbReference>
<dbReference type="InterPro" id="IPR014782">
    <property type="entry name" value="Peptidase_M1_dom"/>
</dbReference>
<name>A0A4R7CYL0_9SPHI</name>
<dbReference type="SUPFAM" id="SSF55486">
    <property type="entry name" value="Metalloproteases ('zincins'), catalytic domain"/>
    <property type="match status" value="1"/>
</dbReference>
<comment type="caution">
    <text evidence="4">The sequence shown here is derived from an EMBL/GenBank/DDBJ whole genome shotgun (WGS) entry which is preliminary data.</text>
</comment>
<dbReference type="Pfam" id="PF01433">
    <property type="entry name" value="Peptidase_M1"/>
    <property type="match status" value="1"/>
</dbReference>
<keyword evidence="2" id="KW-0862">Zinc</keyword>
<keyword evidence="5" id="KW-1185">Reference proteome</keyword>
<keyword evidence="2" id="KW-0479">Metal-binding</keyword>
<feature type="binding site" evidence="2">
    <location>
        <position position="367"/>
    </location>
    <ligand>
        <name>Zn(2+)</name>
        <dbReference type="ChEBI" id="CHEBI:29105"/>
        <note>catalytic</note>
    </ligand>
</feature>
<gene>
    <name evidence="4" type="ORF">B0I21_10660</name>
</gene>
<dbReference type="SUPFAM" id="SSF63737">
    <property type="entry name" value="Leukotriene A4 hydrolase N-terminal domain"/>
    <property type="match status" value="1"/>
</dbReference>
<evidence type="ECO:0000313" key="5">
    <source>
        <dbReference type="Proteomes" id="UP000294752"/>
    </source>
</evidence>
<dbReference type="InterPro" id="IPR042097">
    <property type="entry name" value="Aminopeptidase_N-like_N_sf"/>
</dbReference>
<dbReference type="AlphaFoldDB" id="A0A4R7CYL0"/>
<dbReference type="GO" id="GO:0008270">
    <property type="term" value="F:zinc ion binding"/>
    <property type="evidence" value="ECO:0007669"/>
    <property type="project" value="InterPro"/>
</dbReference>
<feature type="active site" description="Proton acceptor" evidence="1">
    <location>
        <position position="345"/>
    </location>
</feature>
<dbReference type="EMBL" id="SNZV01000006">
    <property type="protein sequence ID" value="TDS12205.1"/>
    <property type="molecule type" value="Genomic_DNA"/>
</dbReference>
<feature type="domain" description="Peptidase M1 membrane alanine aminopeptidase" evidence="3">
    <location>
        <begin position="336"/>
        <end position="479"/>
    </location>
</feature>
<dbReference type="Gene3D" id="2.60.40.1730">
    <property type="entry name" value="tricorn interacting facor f3 domain"/>
    <property type="match status" value="1"/>
</dbReference>
<dbReference type="PANTHER" id="PTHR45726">
    <property type="entry name" value="LEUKOTRIENE A-4 HYDROLASE"/>
    <property type="match status" value="1"/>
</dbReference>
<dbReference type="Gene3D" id="1.10.390.10">
    <property type="entry name" value="Neutral Protease Domain 2"/>
    <property type="match status" value="1"/>
</dbReference>
<dbReference type="Proteomes" id="UP000294752">
    <property type="component" value="Unassembled WGS sequence"/>
</dbReference>
<organism evidence="4 5">
    <name type="scientific">Sphingobacterium paludis</name>
    <dbReference type="NCBI Taxonomy" id="1476465"/>
    <lineage>
        <taxon>Bacteria</taxon>
        <taxon>Pseudomonadati</taxon>
        <taxon>Bacteroidota</taxon>
        <taxon>Sphingobacteriia</taxon>
        <taxon>Sphingobacteriales</taxon>
        <taxon>Sphingobacteriaceae</taxon>
        <taxon>Sphingobacterium</taxon>
    </lineage>
</organism>
<feature type="binding site" evidence="2">
    <location>
        <position position="348"/>
    </location>
    <ligand>
        <name>Zn(2+)</name>
        <dbReference type="ChEBI" id="CHEBI:29105"/>
        <note>catalytic</note>
    </ligand>
</feature>
<comment type="cofactor">
    <cofactor evidence="2">
        <name>Zn(2+)</name>
        <dbReference type="ChEBI" id="CHEBI:29105"/>
    </cofactor>
    <text evidence="2">Binds 1 zinc ion per subunit.</text>
</comment>
<evidence type="ECO:0000256" key="2">
    <source>
        <dbReference type="PIRSR" id="PIRSR634015-3"/>
    </source>
</evidence>
<reference evidence="4 5" key="1">
    <citation type="submission" date="2019-03" db="EMBL/GenBank/DDBJ databases">
        <title>Genomic Encyclopedia of Type Strains, Phase III (KMG-III): the genomes of soil and plant-associated and newly described type strains.</title>
        <authorList>
            <person name="Whitman W."/>
        </authorList>
    </citation>
    <scope>NUCLEOTIDE SEQUENCE [LARGE SCALE GENOMIC DNA]</scope>
    <source>
        <strain evidence="4 5">CGMCC 1.12801</strain>
    </source>
</reference>
<feature type="binding site" evidence="2">
    <location>
        <position position="344"/>
    </location>
    <ligand>
        <name>Zn(2+)</name>
        <dbReference type="ChEBI" id="CHEBI:29105"/>
        <note>catalytic</note>
    </ligand>
</feature>
<proteinExistence type="predicted"/>
<dbReference type="PANTHER" id="PTHR45726:SF3">
    <property type="entry name" value="LEUKOTRIENE A-4 HYDROLASE"/>
    <property type="match status" value="1"/>
</dbReference>
<dbReference type="InterPro" id="IPR027268">
    <property type="entry name" value="Peptidase_M4/M1_CTD_sf"/>
</dbReference>
<accession>A0A4R7CYL0</accession>
<dbReference type="GO" id="GO:0008237">
    <property type="term" value="F:metallopeptidase activity"/>
    <property type="evidence" value="ECO:0007669"/>
    <property type="project" value="InterPro"/>
</dbReference>
<evidence type="ECO:0000256" key="1">
    <source>
        <dbReference type="PIRSR" id="PIRSR634015-1"/>
    </source>
</evidence>
<feature type="active site" description="Proton donor" evidence="1">
    <location>
        <position position="419"/>
    </location>
</feature>
<dbReference type="InterPro" id="IPR034015">
    <property type="entry name" value="M1_LTA4H"/>
</dbReference>
<evidence type="ECO:0000313" key="4">
    <source>
        <dbReference type="EMBL" id="TDS12205.1"/>
    </source>
</evidence>